<evidence type="ECO:0008006" key="5">
    <source>
        <dbReference type="Google" id="ProtNLM"/>
    </source>
</evidence>
<proteinExistence type="predicted"/>
<comment type="caution">
    <text evidence="3">The sequence shown here is derived from an EMBL/GenBank/DDBJ whole genome shotgun (WGS) entry which is preliminary data.</text>
</comment>
<protein>
    <recommendedName>
        <fullName evidence="5">Secreted protein</fullName>
    </recommendedName>
</protein>
<organism evidence="3 4">
    <name type="scientific">Cladorrhinum samala</name>
    <dbReference type="NCBI Taxonomy" id="585594"/>
    <lineage>
        <taxon>Eukaryota</taxon>
        <taxon>Fungi</taxon>
        <taxon>Dikarya</taxon>
        <taxon>Ascomycota</taxon>
        <taxon>Pezizomycotina</taxon>
        <taxon>Sordariomycetes</taxon>
        <taxon>Sordariomycetidae</taxon>
        <taxon>Sordariales</taxon>
        <taxon>Podosporaceae</taxon>
        <taxon>Cladorrhinum</taxon>
    </lineage>
</organism>
<keyword evidence="2" id="KW-0732">Signal</keyword>
<sequence>MKTSMLALIATAVSGALADTWLACGHMLVNSGSKPPPQSTFTILHISIRVHTILTQKRLVPKRHRPSRLRPVRHVRRQGVEHALRGHPQVVGPERVD</sequence>
<dbReference type="EMBL" id="MU864943">
    <property type="protein sequence ID" value="KAK4464963.1"/>
    <property type="molecule type" value="Genomic_DNA"/>
</dbReference>
<reference evidence="3" key="1">
    <citation type="journal article" date="2023" name="Mol. Phylogenet. Evol.">
        <title>Genome-scale phylogeny and comparative genomics of the fungal order Sordariales.</title>
        <authorList>
            <person name="Hensen N."/>
            <person name="Bonometti L."/>
            <person name="Westerberg I."/>
            <person name="Brannstrom I.O."/>
            <person name="Guillou S."/>
            <person name="Cros-Aarteil S."/>
            <person name="Calhoun S."/>
            <person name="Haridas S."/>
            <person name="Kuo A."/>
            <person name="Mondo S."/>
            <person name="Pangilinan J."/>
            <person name="Riley R."/>
            <person name="LaButti K."/>
            <person name="Andreopoulos B."/>
            <person name="Lipzen A."/>
            <person name="Chen C."/>
            <person name="Yan M."/>
            <person name="Daum C."/>
            <person name="Ng V."/>
            <person name="Clum A."/>
            <person name="Steindorff A."/>
            <person name="Ohm R.A."/>
            <person name="Martin F."/>
            <person name="Silar P."/>
            <person name="Natvig D.O."/>
            <person name="Lalanne C."/>
            <person name="Gautier V."/>
            <person name="Ament-Velasquez S.L."/>
            <person name="Kruys A."/>
            <person name="Hutchinson M.I."/>
            <person name="Powell A.J."/>
            <person name="Barry K."/>
            <person name="Miller A.N."/>
            <person name="Grigoriev I.V."/>
            <person name="Debuchy R."/>
            <person name="Gladieux P."/>
            <person name="Hiltunen Thoren M."/>
            <person name="Johannesson H."/>
        </authorList>
    </citation>
    <scope>NUCLEOTIDE SEQUENCE</scope>
    <source>
        <strain evidence="3">PSN324</strain>
    </source>
</reference>
<evidence type="ECO:0000256" key="1">
    <source>
        <dbReference type="SAM" id="MobiDB-lite"/>
    </source>
</evidence>
<accession>A0AAV9HX67</accession>
<dbReference type="AlphaFoldDB" id="A0AAV9HX67"/>
<evidence type="ECO:0000313" key="3">
    <source>
        <dbReference type="EMBL" id="KAK4464963.1"/>
    </source>
</evidence>
<name>A0AAV9HX67_9PEZI</name>
<evidence type="ECO:0000256" key="2">
    <source>
        <dbReference type="SAM" id="SignalP"/>
    </source>
</evidence>
<dbReference type="Proteomes" id="UP001321749">
    <property type="component" value="Unassembled WGS sequence"/>
</dbReference>
<feature type="chain" id="PRO_5043395715" description="Secreted protein" evidence="2">
    <location>
        <begin position="19"/>
        <end position="97"/>
    </location>
</feature>
<gene>
    <name evidence="3" type="ORF">QBC42DRAFT_29163</name>
</gene>
<keyword evidence="4" id="KW-1185">Reference proteome</keyword>
<feature type="compositionally biased region" description="Basic residues" evidence="1">
    <location>
        <begin position="63"/>
        <end position="77"/>
    </location>
</feature>
<reference evidence="3" key="2">
    <citation type="submission" date="2023-06" db="EMBL/GenBank/DDBJ databases">
        <authorList>
            <consortium name="Lawrence Berkeley National Laboratory"/>
            <person name="Mondo S.J."/>
            <person name="Hensen N."/>
            <person name="Bonometti L."/>
            <person name="Westerberg I."/>
            <person name="Brannstrom I.O."/>
            <person name="Guillou S."/>
            <person name="Cros-Aarteil S."/>
            <person name="Calhoun S."/>
            <person name="Haridas S."/>
            <person name="Kuo A."/>
            <person name="Pangilinan J."/>
            <person name="Riley R."/>
            <person name="Labutti K."/>
            <person name="Andreopoulos B."/>
            <person name="Lipzen A."/>
            <person name="Chen C."/>
            <person name="Yanf M."/>
            <person name="Daum C."/>
            <person name="Ng V."/>
            <person name="Clum A."/>
            <person name="Steindorff A."/>
            <person name="Ohm R."/>
            <person name="Martin F."/>
            <person name="Silar P."/>
            <person name="Natvig D."/>
            <person name="Lalanne C."/>
            <person name="Gautier V."/>
            <person name="Ament-Velasquez S.L."/>
            <person name="Kruys A."/>
            <person name="Hutchinson M.I."/>
            <person name="Powell A.J."/>
            <person name="Barry K."/>
            <person name="Miller A.N."/>
            <person name="Grigoriev I.V."/>
            <person name="Debuchy R."/>
            <person name="Gladieux P."/>
            <person name="Thoren M.H."/>
            <person name="Johannesson H."/>
        </authorList>
    </citation>
    <scope>NUCLEOTIDE SEQUENCE</scope>
    <source>
        <strain evidence="3">PSN324</strain>
    </source>
</reference>
<evidence type="ECO:0000313" key="4">
    <source>
        <dbReference type="Proteomes" id="UP001321749"/>
    </source>
</evidence>
<feature type="signal peptide" evidence="2">
    <location>
        <begin position="1"/>
        <end position="18"/>
    </location>
</feature>
<feature type="region of interest" description="Disordered" evidence="1">
    <location>
        <begin position="63"/>
        <end position="97"/>
    </location>
</feature>